<organism evidence="2 3">
    <name type="scientific">Candidatus Pantoea floridensis</name>
    <dbReference type="NCBI Taxonomy" id="1938870"/>
    <lineage>
        <taxon>Bacteria</taxon>
        <taxon>Pseudomonadati</taxon>
        <taxon>Pseudomonadota</taxon>
        <taxon>Gammaproteobacteria</taxon>
        <taxon>Enterobacterales</taxon>
        <taxon>Erwiniaceae</taxon>
        <taxon>Pantoea</taxon>
    </lineage>
</organism>
<protein>
    <submittedName>
        <fullName evidence="2">Helix-turn-helix</fullName>
    </submittedName>
</protein>
<dbReference type="Proteomes" id="UP000219271">
    <property type="component" value="Unassembled WGS sequence"/>
</dbReference>
<proteinExistence type="predicted"/>
<feature type="domain" description="HTH cro/C1-type" evidence="1">
    <location>
        <begin position="9"/>
        <end position="52"/>
    </location>
</feature>
<dbReference type="AlphaFoldDB" id="A0A286BTW3"/>
<dbReference type="SMART" id="SM00530">
    <property type="entry name" value="HTH_XRE"/>
    <property type="match status" value="1"/>
</dbReference>
<dbReference type="GO" id="GO:0003677">
    <property type="term" value="F:DNA binding"/>
    <property type="evidence" value="ECO:0007669"/>
    <property type="project" value="InterPro"/>
</dbReference>
<reference evidence="3" key="1">
    <citation type="submission" date="2017-09" db="EMBL/GenBank/DDBJ databases">
        <authorList>
            <person name="Varghese N."/>
            <person name="Submissions S."/>
        </authorList>
    </citation>
    <scope>NUCLEOTIDE SEQUENCE [LARGE SCALE GENOMIC DNA]</scope>
    <source>
        <strain evidence="3">JKS000234</strain>
    </source>
</reference>
<dbReference type="RefSeq" id="WP_097095609.1">
    <property type="nucleotide sequence ID" value="NZ_OCMY01000001.1"/>
</dbReference>
<sequence length="90" mass="9741">MTQDYGNKIRAIRMAEGITQTAMAKECGIALSRLRNIESGGDGVGLKTIERIVSTARLEKYTLWMMIGKTTEAAGQISPALSHSGPEKTE</sequence>
<dbReference type="Pfam" id="PF01381">
    <property type="entry name" value="HTH_3"/>
    <property type="match status" value="1"/>
</dbReference>
<dbReference type="SUPFAM" id="SSF47413">
    <property type="entry name" value="lambda repressor-like DNA-binding domains"/>
    <property type="match status" value="1"/>
</dbReference>
<name>A0A286BTW3_9GAMM</name>
<gene>
    <name evidence="2" type="ORF">SAMN06273570_1937</name>
</gene>
<dbReference type="Gene3D" id="1.10.260.40">
    <property type="entry name" value="lambda repressor-like DNA-binding domains"/>
    <property type="match status" value="1"/>
</dbReference>
<dbReference type="EMBL" id="OCMY01000001">
    <property type="protein sequence ID" value="SOD37577.1"/>
    <property type="molecule type" value="Genomic_DNA"/>
</dbReference>
<evidence type="ECO:0000259" key="1">
    <source>
        <dbReference type="PROSITE" id="PS50943"/>
    </source>
</evidence>
<dbReference type="InterPro" id="IPR010982">
    <property type="entry name" value="Lambda_DNA-bd_dom_sf"/>
</dbReference>
<dbReference type="OrthoDB" id="6302218at2"/>
<dbReference type="InterPro" id="IPR001387">
    <property type="entry name" value="Cro/C1-type_HTH"/>
</dbReference>
<dbReference type="PROSITE" id="PS50943">
    <property type="entry name" value="HTH_CROC1"/>
    <property type="match status" value="1"/>
</dbReference>
<evidence type="ECO:0000313" key="3">
    <source>
        <dbReference type="Proteomes" id="UP000219271"/>
    </source>
</evidence>
<keyword evidence="3" id="KW-1185">Reference proteome</keyword>
<accession>A0A286BTW3</accession>
<dbReference type="CDD" id="cd00093">
    <property type="entry name" value="HTH_XRE"/>
    <property type="match status" value="1"/>
</dbReference>
<evidence type="ECO:0000313" key="2">
    <source>
        <dbReference type="EMBL" id="SOD37577.1"/>
    </source>
</evidence>